<accession>A0A0K9XNB8</accession>
<comment type="caution">
    <text evidence="5">The sequence shown here is derived from an EMBL/GenBank/DDBJ whole genome shotgun (WGS) entry which is preliminary data.</text>
</comment>
<evidence type="ECO:0000313" key="6">
    <source>
        <dbReference type="Proteomes" id="UP000037288"/>
    </source>
</evidence>
<dbReference type="EMBL" id="LFXA01000002">
    <property type="protein sequence ID" value="KNB54172.1"/>
    <property type="molecule type" value="Genomic_DNA"/>
</dbReference>
<dbReference type="InterPro" id="IPR001926">
    <property type="entry name" value="TrpB-like_PALP"/>
</dbReference>
<dbReference type="InterPro" id="IPR036052">
    <property type="entry name" value="TrpB-like_PALP_sf"/>
</dbReference>
<evidence type="ECO:0000256" key="2">
    <source>
        <dbReference type="ARBA" id="ARBA00022898"/>
    </source>
</evidence>
<dbReference type="GO" id="GO:0009097">
    <property type="term" value="P:isoleucine biosynthetic process"/>
    <property type="evidence" value="ECO:0007669"/>
    <property type="project" value="TreeGrafter"/>
</dbReference>
<keyword evidence="2" id="KW-0663">Pyridoxal phosphate</keyword>
<evidence type="ECO:0000313" key="5">
    <source>
        <dbReference type="EMBL" id="KNB54172.1"/>
    </source>
</evidence>
<dbReference type="GO" id="GO:0006565">
    <property type="term" value="P:L-serine catabolic process"/>
    <property type="evidence" value="ECO:0007669"/>
    <property type="project" value="TreeGrafter"/>
</dbReference>
<dbReference type="RefSeq" id="WP_049714928.1">
    <property type="nucleotide sequence ID" value="NZ_LFXA01000002.1"/>
</dbReference>
<keyword evidence="6" id="KW-1185">Reference proteome</keyword>
<dbReference type="GO" id="GO:0004794">
    <property type="term" value="F:threonine deaminase activity"/>
    <property type="evidence" value="ECO:0007669"/>
    <property type="project" value="TreeGrafter"/>
</dbReference>
<dbReference type="PROSITE" id="PS00165">
    <property type="entry name" value="DEHYDRATASE_SER_THR"/>
    <property type="match status" value="1"/>
</dbReference>
<proteinExistence type="predicted"/>
<dbReference type="Gene3D" id="3.40.50.1100">
    <property type="match status" value="2"/>
</dbReference>
<dbReference type="GO" id="GO:0030170">
    <property type="term" value="F:pyridoxal phosphate binding"/>
    <property type="evidence" value="ECO:0007669"/>
    <property type="project" value="InterPro"/>
</dbReference>
<dbReference type="Proteomes" id="UP000037288">
    <property type="component" value="Unassembled WGS sequence"/>
</dbReference>
<reference evidence="6" key="1">
    <citation type="submission" date="2015-07" db="EMBL/GenBank/DDBJ databases">
        <title>Draft genome sequence of Streptomyces sp. CMAA 1322, a bacterium isolated from Caatinga biome, from dry forest semiarid of Brazil.</title>
        <authorList>
            <person name="Santos S.N."/>
            <person name="Gacesa R."/>
            <person name="Taketani R.G."/>
            <person name="Long P.F."/>
            <person name="Melo I.S."/>
        </authorList>
    </citation>
    <scope>NUCLEOTIDE SEQUENCE [LARGE SCALE GENOMIC DNA]</scope>
    <source>
        <strain evidence="6">CMAA 1322</strain>
    </source>
</reference>
<evidence type="ECO:0000259" key="4">
    <source>
        <dbReference type="Pfam" id="PF00291"/>
    </source>
</evidence>
<organism evidence="5 6">
    <name type="scientific">Streptomyces caatingaensis</name>
    <dbReference type="NCBI Taxonomy" id="1678637"/>
    <lineage>
        <taxon>Bacteria</taxon>
        <taxon>Bacillati</taxon>
        <taxon>Actinomycetota</taxon>
        <taxon>Actinomycetes</taxon>
        <taxon>Kitasatosporales</taxon>
        <taxon>Streptomycetaceae</taxon>
        <taxon>Streptomyces</taxon>
    </lineage>
</organism>
<dbReference type="SUPFAM" id="SSF53686">
    <property type="entry name" value="Tryptophan synthase beta subunit-like PLP-dependent enzymes"/>
    <property type="match status" value="1"/>
</dbReference>
<dbReference type="OrthoDB" id="9778118at2"/>
<protein>
    <submittedName>
        <fullName evidence="5">Pyridoxal-5'-phosphate-dependent protein subunit beta</fullName>
    </submittedName>
</protein>
<dbReference type="PANTHER" id="PTHR48078">
    <property type="entry name" value="THREONINE DEHYDRATASE, MITOCHONDRIAL-RELATED"/>
    <property type="match status" value="1"/>
</dbReference>
<dbReference type="GO" id="GO:0003941">
    <property type="term" value="F:L-serine ammonia-lyase activity"/>
    <property type="evidence" value="ECO:0007669"/>
    <property type="project" value="TreeGrafter"/>
</dbReference>
<dbReference type="InterPro" id="IPR000634">
    <property type="entry name" value="Ser/Thr_deHydtase_PyrdxlP-BS"/>
</dbReference>
<dbReference type="STRING" id="1678637.AC230_01545"/>
<evidence type="ECO:0000256" key="1">
    <source>
        <dbReference type="ARBA" id="ARBA00001933"/>
    </source>
</evidence>
<gene>
    <name evidence="5" type="ORF">AC230_01545</name>
</gene>
<sequence>MAWRCTACGGLLDVHGFDPALPNALELGRRPPTLWRYAEALPVPGPPRITLGEGMTPLVSAPGRSDVLLKADFLMPTGSFKDRGAVVLAALALRLGAARLVADSSGNAGAAVAAYAARAGLPCTVYVPAATSEGKLGQLRAYGAEVRRIEGPRQAAAEAAAGVADEPGVFYASHVHHPFFVHGTKTYVFELWEQLGGRLPATLVLPAGNGTLVLGAYLGCRELLEQRLIDRMPVITAVQAAACAPLASPAGITPRPTIAEGIAIARPARGAQIRAAVAATGGTVVTVPEDRIRTAHRELARAGLYVEPTSAVCWAALEAGAVPAPPREDDRPFAVAPLCGTGLKAAPPAP</sequence>
<dbReference type="GO" id="GO:0006567">
    <property type="term" value="P:L-threonine catabolic process"/>
    <property type="evidence" value="ECO:0007669"/>
    <property type="project" value="TreeGrafter"/>
</dbReference>
<keyword evidence="3" id="KW-0456">Lyase</keyword>
<dbReference type="AlphaFoldDB" id="A0A0K9XNB8"/>
<evidence type="ECO:0000256" key="3">
    <source>
        <dbReference type="ARBA" id="ARBA00023239"/>
    </source>
</evidence>
<feature type="domain" description="Tryptophan synthase beta chain-like PALP" evidence="4">
    <location>
        <begin position="49"/>
        <end position="321"/>
    </location>
</feature>
<comment type="cofactor">
    <cofactor evidence="1">
        <name>pyridoxal 5'-phosphate</name>
        <dbReference type="ChEBI" id="CHEBI:597326"/>
    </cofactor>
</comment>
<dbReference type="Pfam" id="PF00291">
    <property type="entry name" value="PALP"/>
    <property type="match status" value="1"/>
</dbReference>
<dbReference type="InterPro" id="IPR050147">
    <property type="entry name" value="Ser/Thr_Dehydratase"/>
</dbReference>
<dbReference type="PATRIC" id="fig|1678637.3.peg.330"/>
<dbReference type="PANTHER" id="PTHR48078:SF6">
    <property type="entry name" value="L-THREONINE DEHYDRATASE CATABOLIC TDCB"/>
    <property type="match status" value="1"/>
</dbReference>
<name>A0A0K9XNB8_9ACTN</name>